<evidence type="ECO:0000256" key="10">
    <source>
        <dbReference type="SAM" id="MobiDB-lite"/>
    </source>
</evidence>
<dbReference type="NCBIfam" id="TIGR00206">
    <property type="entry name" value="fliF"/>
    <property type="match status" value="1"/>
</dbReference>
<dbReference type="AlphaFoldDB" id="A0A840HY84"/>
<feature type="region of interest" description="Disordered" evidence="10">
    <location>
        <begin position="301"/>
        <end position="351"/>
    </location>
</feature>
<protein>
    <recommendedName>
        <fullName evidence="9">Flagellar M-ring protein</fullName>
    </recommendedName>
</protein>
<keyword evidence="14" id="KW-0969">Cilium</keyword>
<keyword evidence="5 11" id="KW-0812">Transmembrane</keyword>
<feature type="domain" description="Flagellar M-ring C-terminal" evidence="13">
    <location>
        <begin position="277"/>
        <end position="441"/>
    </location>
</feature>
<evidence type="ECO:0000256" key="7">
    <source>
        <dbReference type="ARBA" id="ARBA00023136"/>
    </source>
</evidence>
<dbReference type="Pfam" id="PF08345">
    <property type="entry name" value="YscJ_FliF_C"/>
    <property type="match status" value="1"/>
</dbReference>
<dbReference type="EMBL" id="JACHOV010000011">
    <property type="protein sequence ID" value="MBB4642468.1"/>
    <property type="molecule type" value="Genomic_DNA"/>
</dbReference>
<dbReference type="PANTHER" id="PTHR30046:SF0">
    <property type="entry name" value="FLAGELLAR M-RING PROTEIN"/>
    <property type="match status" value="1"/>
</dbReference>
<dbReference type="Pfam" id="PF01514">
    <property type="entry name" value="YscJ_FliF"/>
    <property type="match status" value="1"/>
</dbReference>
<evidence type="ECO:0000256" key="11">
    <source>
        <dbReference type="SAM" id="Phobius"/>
    </source>
</evidence>
<proteinExistence type="inferred from homology"/>
<keyword evidence="6 11" id="KW-1133">Transmembrane helix</keyword>
<evidence type="ECO:0000256" key="9">
    <source>
        <dbReference type="PIRNR" id="PIRNR004862"/>
    </source>
</evidence>
<dbReference type="Proteomes" id="UP000575068">
    <property type="component" value="Unassembled WGS sequence"/>
</dbReference>
<dbReference type="PANTHER" id="PTHR30046">
    <property type="entry name" value="FLAGELLAR M-RING PROTEIN"/>
    <property type="match status" value="1"/>
</dbReference>
<evidence type="ECO:0000256" key="5">
    <source>
        <dbReference type="ARBA" id="ARBA00022692"/>
    </source>
</evidence>
<dbReference type="GO" id="GO:0005886">
    <property type="term" value="C:plasma membrane"/>
    <property type="evidence" value="ECO:0007669"/>
    <property type="project" value="UniProtKB-SubCell"/>
</dbReference>
<feature type="compositionally biased region" description="Polar residues" evidence="10">
    <location>
        <begin position="1"/>
        <end position="10"/>
    </location>
</feature>
<name>A0A840HY84_9SPHN</name>
<comment type="function">
    <text evidence="9">The M ring may be actively involved in energy transduction.</text>
</comment>
<dbReference type="PRINTS" id="PR01009">
    <property type="entry name" value="FLGMRINGFLIF"/>
</dbReference>
<dbReference type="InterPro" id="IPR043427">
    <property type="entry name" value="YscJ/FliF"/>
</dbReference>
<evidence type="ECO:0000313" key="14">
    <source>
        <dbReference type="EMBL" id="MBB4642468.1"/>
    </source>
</evidence>
<dbReference type="InterPro" id="IPR000067">
    <property type="entry name" value="FlgMring_FliF"/>
</dbReference>
<comment type="caution">
    <text evidence="14">The sequence shown here is derived from an EMBL/GenBank/DDBJ whole genome shotgun (WGS) entry which is preliminary data.</text>
</comment>
<keyword evidence="14" id="KW-0966">Cell projection</keyword>
<evidence type="ECO:0000256" key="8">
    <source>
        <dbReference type="ARBA" id="ARBA00023143"/>
    </source>
</evidence>
<accession>A0A840HY84</accession>
<feature type="transmembrane region" description="Helical" evidence="11">
    <location>
        <begin position="50"/>
        <end position="69"/>
    </location>
</feature>
<dbReference type="InterPro" id="IPR045851">
    <property type="entry name" value="AMP-bd_C_sf"/>
</dbReference>
<evidence type="ECO:0000256" key="1">
    <source>
        <dbReference type="ARBA" id="ARBA00004117"/>
    </source>
</evidence>
<comment type="similarity">
    <text evidence="3 9">Belongs to the FliF family.</text>
</comment>
<evidence type="ECO:0000256" key="6">
    <source>
        <dbReference type="ARBA" id="ARBA00022989"/>
    </source>
</evidence>
<keyword evidence="14" id="KW-0282">Flagellum</keyword>
<evidence type="ECO:0000256" key="4">
    <source>
        <dbReference type="ARBA" id="ARBA00022475"/>
    </source>
</evidence>
<evidence type="ECO:0000256" key="3">
    <source>
        <dbReference type="ARBA" id="ARBA00007971"/>
    </source>
</evidence>
<keyword evidence="7 11" id="KW-0472">Membrane</keyword>
<evidence type="ECO:0000256" key="2">
    <source>
        <dbReference type="ARBA" id="ARBA00004651"/>
    </source>
</evidence>
<feature type="region of interest" description="Disordered" evidence="10">
    <location>
        <begin position="237"/>
        <end position="259"/>
    </location>
</feature>
<feature type="compositionally biased region" description="Low complexity" evidence="10">
    <location>
        <begin position="337"/>
        <end position="351"/>
    </location>
</feature>
<evidence type="ECO:0000313" key="15">
    <source>
        <dbReference type="Proteomes" id="UP000575068"/>
    </source>
</evidence>
<keyword evidence="4" id="KW-1003">Cell membrane</keyword>
<dbReference type="InterPro" id="IPR006182">
    <property type="entry name" value="FliF_N_dom"/>
</dbReference>
<keyword evidence="8 9" id="KW-0975">Bacterial flagellum</keyword>
<dbReference type="GO" id="GO:0003774">
    <property type="term" value="F:cytoskeletal motor activity"/>
    <property type="evidence" value="ECO:0007669"/>
    <property type="project" value="InterPro"/>
</dbReference>
<sequence>MSETSLTIDNPPSPARNLPARSPVGGKGGFDDVRLRFQEFIRQPAVARSLPMIGMLAVVALAALAWLSLREPPQRDLFRGLPDSDKAAVAEALGASGIAFDLDDATGALTVSEDDYHKAKMALAAEGLPKSAPDGDSLINSLPMGASRAVEGEKLRSAREMDLARTIEAIDAIQSARVHLAVEQPSIFLRDKSKPAASVMLRLADGRALSDAQVQAIVHLVASSVPGLSPDGVSVVDQNGRLLSNPSDAGGSAETDRQIAVQSKVEERYRQAVIALLTPILGADNFSTEVHAELDFAESQATRETFPSDESRVKSEQGSWTSDKGEPPAYGIPGALANQAPPAATPGAQPADPAAVAQTAEAAAKTAENYVRNFELGREVSVTRNALGTVKRLSVAVALRNPETGKPRTPQEIASLEALVKGAVGFDQARGDVVALTARKFAASSEAEATGSWYEAGWVSMLARNLSALMVALALIFGIGRPLMKRRAAMKEADVGLSASRSATLSAEISQEISRAAVADPSRPVTLDMISSTQSYAERAALIRNFVKQDPDRAALVVRDLLRDSNRKEAVNA</sequence>
<dbReference type="RefSeq" id="WP_184476596.1">
    <property type="nucleotide sequence ID" value="NZ_JACHOV010000011.1"/>
</dbReference>
<reference evidence="14 15" key="1">
    <citation type="submission" date="2020-08" db="EMBL/GenBank/DDBJ databases">
        <title>Genomic Encyclopedia of Type Strains, Phase IV (KMG-IV): sequencing the most valuable type-strain genomes for metagenomic binning, comparative biology and taxonomic classification.</title>
        <authorList>
            <person name="Goeker M."/>
        </authorList>
    </citation>
    <scope>NUCLEOTIDE SEQUENCE [LARGE SCALE GENOMIC DNA]</scope>
    <source>
        <strain evidence="14 15">DSM 7465</strain>
    </source>
</reference>
<dbReference type="GO" id="GO:0009431">
    <property type="term" value="C:bacterial-type flagellum basal body, MS ring"/>
    <property type="evidence" value="ECO:0007669"/>
    <property type="project" value="InterPro"/>
</dbReference>
<gene>
    <name evidence="14" type="ORF">HNQ99_002799</name>
</gene>
<evidence type="ECO:0000259" key="13">
    <source>
        <dbReference type="Pfam" id="PF08345"/>
    </source>
</evidence>
<comment type="subcellular location">
    <subcellularLocation>
        <location evidence="1 9">Bacterial flagellum basal body</location>
    </subcellularLocation>
    <subcellularLocation>
        <location evidence="2">Cell membrane</location>
        <topology evidence="2">Multi-pass membrane protein</topology>
    </subcellularLocation>
</comment>
<dbReference type="Gene3D" id="3.30.300.30">
    <property type="match status" value="1"/>
</dbReference>
<feature type="region of interest" description="Disordered" evidence="10">
    <location>
        <begin position="1"/>
        <end position="25"/>
    </location>
</feature>
<feature type="domain" description="Flagellar M-ring N-terminal" evidence="12">
    <location>
        <begin position="71"/>
        <end position="244"/>
    </location>
</feature>
<dbReference type="InterPro" id="IPR013556">
    <property type="entry name" value="Flag_M-ring_C"/>
</dbReference>
<dbReference type="GO" id="GO:0071973">
    <property type="term" value="P:bacterial-type flagellum-dependent cell motility"/>
    <property type="evidence" value="ECO:0007669"/>
    <property type="project" value="InterPro"/>
</dbReference>
<organism evidence="14 15">
    <name type="scientific">Rhizorhapis suberifaciens</name>
    <name type="common">corky root of lettuce</name>
    <dbReference type="NCBI Taxonomy" id="13656"/>
    <lineage>
        <taxon>Bacteria</taxon>
        <taxon>Pseudomonadati</taxon>
        <taxon>Pseudomonadota</taxon>
        <taxon>Alphaproteobacteria</taxon>
        <taxon>Sphingomonadales</taxon>
        <taxon>Sphingomonadaceae</taxon>
        <taxon>Rhizorhapis</taxon>
    </lineage>
</organism>
<keyword evidence="15" id="KW-1185">Reference proteome</keyword>
<dbReference type="PIRSF" id="PIRSF004862">
    <property type="entry name" value="FliF"/>
    <property type="match status" value="1"/>
</dbReference>
<evidence type="ECO:0000259" key="12">
    <source>
        <dbReference type="Pfam" id="PF01514"/>
    </source>
</evidence>